<organism evidence="7 8">
    <name type="scientific">Sulfobacillus benefaciens</name>
    <dbReference type="NCBI Taxonomy" id="453960"/>
    <lineage>
        <taxon>Bacteria</taxon>
        <taxon>Bacillati</taxon>
        <taxon>Bacillota</taxon>
        <taxon>Clostridia</taxon>
        <taxon>Eubacteriales</taxon>
        <taxon>Clostridiales Family XVII. Incertae Sedis</taxon>
        <taxon>Sulfobacillus</taxon>
    </lineage>
</organism>
<sequence length="281" mass="32554">MPEKPFLTTRHGVLYQDDAINIMAAIQSNVIDTIFADPPFNLGKDYKNGFNDNLEEHLYFQWCTKWLQEGSRILKPGGAFFVYATPELAIRFGEIMRKRLVFRHWIALTMKGTYRRGNRLYPAHYALLYFTKGEPRVFNPLRVPIPVCRHCGKEIKDYGGHRDKLNPAGLNLTDFWDDTSPNRHAKFKVRHGVNELKLMIPERAILMSTNSGDIVLDPFGGGGSTYQAAEKNHRNWIGVELYDVEHIRKRLTEQFSDSINHMPQFNMSLLWKATKRRNVSL</sequence>
<protein>
    <submittedName>
        <fullName evidence="7">Site-specific DNA-methyltransferase</fullName>
    </submittedName>
</protein>
<evidence type="ECO:0000256" key="5">
    <source>
        <dbReference type="ARBA" id="ARBA00022747"/>
    </source>
</evidence>
<dbReference type="InterPro" id="IPR002295">
    <property type="entry name" value="N4/N6-MTase_EcoPI_Mod-like"/>
</dbReference>
<gene>
    <name evidence="7" type="ORF">C7B43_19370</name>
</gene>
<dbReference type="InterPro" id="IPR002941">
    <property type="entry name" value="DNA_methylase_N4/N6"/>
</dbReference>
<comment type="similarity">
    <text evidence="1">Belongs to the N(4)/N(6)-methyltransferase family.</text>
</comment>
<proteinExistence type="inferred from homology"/>
<dbReference type="Pfam" id="PF01555">
    <property type="entry name" value="N6_N4_Mtase"/>
    <property type="match status" value="1"/>
</dbReference>
<dbReference type="InterPro" id="IPR029063">
    <property type="entry name" value="SAM-dependent_MTases_sf"/>
</dbReference>
<dbReference type="GO" id="GO:0003677">
    <property type="term" value="F:DNA binding"/>
    <property type="evidence" value="ECO:0007669"/>
    <property type="project" value="InterPro"/>
</dbReference>
<evidence type="ECO:0000256" key="3">
    <source>
        <dbReference type="ARBA" id="ARBA00022679"/>
    </source>
</evidence>
<feature type="domain" description="DNA methylase N-4/N-6" evidence="6">
    <location>
        <begin position="31"/>
        <end position="242"/>
    </location>
</feature>
<comment type="caution">
    <text evidence="7">The sequence shown here is derived from an EMBL/GenBank/DDBJ whole genome shotgun (WGS) entry which is preliminary data.</text>
</comment>
<dbReference type="PRINTS" id="PR00506">
    <property type="entry name" value="D21N6MTFRASE"/>
</dbReference>
<dbReference type="Gene3D" id="3.40.50.150">
    <property type="entry name" value="Vaccinia Virus protein VP39"/>
    <property type="match status" value="1"/>
</dbReference>
<dbReference type="SUPFAM" id="SSF53335">
    <property type="entry name" value="S-adenosyl-L-methionine-dependent methyltransferases"/>
    <property type="match status" value="1"/>
</dbReference>
<dbReference type="AlphaFoldDB" id="A0A2T2WPY6"/>
<evidence type="ECO:0000256" key="2">
    <source>
        <dbReference type="ARBA" id="ARBA00022603"/>
    </source>
</evidence>
<dbReference type="GO" id="GO:0008170">
    <property type="term" value="F:N-methyltransferase activity"/>
    <property type="evidence" value="ECO:0007669"/>
    <property type="project" value="InterPro"/>
</dbReference>
<keyword evidence="5" id="KW-0680">Restriction system</keyword>
<accession>A0A2T2WPY6</accession>
<keyword evidence="2 7" id="KW-0489">Methyltransferase</keyword>
<evidence type="ECO:0000259" key="6">
    <source>
        <dbReference type="Pfam" id="PF01555"/>
    </source>
</evidence>
<evidence type="ECO:0000256" key="4">
    <source>
        <dbReference type="ARBA" id="ARBA00022691"/>
    </source>
</evidence>
<evidence type="ECO:0000313" key="7">
    <source>
        <dbReference type="EMBL" id="PSR24295.1"/>
    </source>
</evidence>
<dbReference type="InterPro" id="IPR002052">
    <property type="entry name" value="DNA_methylase_N6_adenine_CS"/>
</dbReference>
<keyword evidence="3 7" id="KW-0808">Transferase</keyword>
<keyword evidence="4" id="KW-0949">S-adenosyl-L-methionine</keyword>
<dbReference type="GO" id="GO:0009307">
    <property type="term" value="P:DNA restriction-modification system"/>
    <property type="evidence" value="ECO:0007669"/>
    <property type="project" value="UniProtKB-KW"/>
</dbReference>
<dbReference type="GO" id="GO:0032259">
    <property type="term" value="P:methylation"/>
    <property type="evidence" value="ECO:0007669"/>
    <property type="project" value="UniProtKB-KW"/>
</dbReference>
<evidence type="ECO:0000256" key="1">
    <source>
        <dbReference type="ARBA" id="ARBA00006594"/>
    </source>
</evidence>
<evidence type="ECO:0000313" key="8">
    <source>
        <dbReference type="Proteomes" id="UP000242699"/>
    </source>
</evidence>
<name>A0A2T2WPY6_9FIRM</name>
<dbReference type="Proteomes" id="UP000242699">
    <property type="component" value="Unassembled WGS sequence"/>
</dbReference>
<dbReference type="EMBL" id="PXYT01000083">
    <property type="protein sequence ID" value="PSR24295.1"/>
    <property type="molecule type" value="Genomic_DNA"/>
</dbReference>
<dbReference type="PROSITE" id="PS00092">
    <property type="entry name" value="N6_MTASE"/>
    <property type="match status" value="1"/>
</dbReference>
<reference evidence="7 8" key="1">
    <citation type="journal article" date="2014" name="BMC Genomics">
        <title>Comparison of environmental and isolate Sulfobacillus genomes reveals diverse carbon, sulfur, nitrogen, and hydrogen metabolisms.</title>
        <authorList>
            <person name="Justice N.B."/>
            <person name="Norman A."/>
            <person name="Brown C.T."/>
            <person name="Singh A."/>
            <person name="Thomas B.C."/>
            <person name="Banfield J.F."/>
        </authorList>
    </citation>
    <scope>NUCLEOTIDE SEQUENCE [LARGE SCALE GENOMIC DNA]</scope>
    <source>
        <strain evidence="7">AMDSBA1</strain>
    </source>
</reference>